<feature type="region of interest" description="Disordered" evidence="1">
    <location>
        <begin position="86"/>
        <end position="138"/>
    </location>
</feature>
<keyword evidence="3" id="KW-1185">Reference proteome</keyword>
<dbReference type="EMBL" id="BGPR01001192">
    <property type="protein sequence ID" value="GBM47758.1"/>
    <property type="molecule type" value="Genomic_DNA"/>
</dbReference>
<reference evidence="2 3" key="1">
    <citation type="journal article" date="2019" name="Sci. Rep.">
        <title>Orb-weaving spider Araneus ventricosus genome elucidates the spidroin gene catalogue.</title>
        <authorList>
            <person name="Kono N."/>
            <person name="Nakamura H."/>
            <person name="Ohtoshi R."/>
            <person name="Moran D.A.P."/>
            <person name="Shinohara A."/>
            <person name="Yoshida Y."/>
            <person name="Fujiwara M."/>
            <person name="Mori M."/>
            <person name="Tomita M."/>
            <person name="Arakawa K."/>
        </authorList>
    </citation>
    <scope>NUCLEOTIDE SEQUENCE [LARGE SCALE GENOMIC DNA]</scope>
</reference>
<comment type="caution">
    <text evidence="2">The sequence shown here is derived from an EMBL/GenBank/DDBJ whole genome shotgun (WGS) entry which is preliminary data.</text>
</comment>
<evidence type="ECO:0000313" key="2">
    <source>
        <dbReference type="EMBL" id="GBM47758.1"/>
    </source>
</evidence>
<proteinExistence type="predicted"/>
<name>A0A4Y2G558_ARAVE</name>
<evidence type="ECO:0000313" key="3">
    <source>
        <dbReference type="Proteomes" id="UP000499080"/>
    </source>
</evidence>
<dbReference type="Proteomes" id="UP000499080">
    <property type="component" value="Unassembled WGS sequence"/>
</dbReference>
<protein>
    <submittedName>
        <fullName evidence="2">Uncharacterized protein</fullName>
    </submittedName>
</protein>
<accession>A0A4Y2G558</accession>
<evidence type="ECO:0000256" key="1">
    <source>
        <dbReference type="SAM" id="MobiDB-lite"/>
    </source>
</evidence>
<gene>
    <name evidence="2" type="ORF">AVEN_237986_1</name>
</gene>
<dbReference type="AlphaFoldDB" id="A0A4Y2G558"/>
<feature type="compositionally biased region" description="Polar residues" evidence="1">
    <location>
        <begin position="92"/>
        <end position="121"/>
    </location>
</feature>
<organism evidence="2 3">
    <name type="scientific">Araneus ventricosus</name>
    <name type="common">Orbweaver spider</name>
    <name type="synonym">Epeira ventricosa</name>
    <dbReference type="NCBI Taxonomy" id="182803"/>
    <lineage>
        <taxon>Eukaryota</taxon>
        <taxon>Metazoa</taxon>
        <taxon>Ecdysozoa</taxon>
        <taxon>Arthropoda</taxon>
        <taxon>Chelicerata</taxon>
        <taxon>Arachnida</taxon>
        <taxon>Araneae</taxon>
        <taxon>Araneomorphae</taxon>
        <taxon>Entelegynae</taxon>
        <taxon>Araneoidea</taxon>
        <taxon>Araneidae</taxon>
        <taxon>Araneus</taxon>
    </lineage>
</organism>
<sequence length="138" mass="14920">MGEHPNASPNGRSTLSQQEAITIVSASHCTQAKNPAENPLFSHWSNSIPSSSILISRQQSPVSSSTGSIVWTHHWISTSWPFREYAGKASDPRQQSAKNNAGGRNSWRYSGLTSGEPNESFTEPGEPKTEPTCAHASN</sequence>